<dbReference type="OrthoDB" id="4328980at2"/>
<dbReference type="InterPro" id="IPR058248">
    <property type="entry name" value="Lxx211020-like"/>
</dbReference>
<proteinExistence type="predicted"/>
<dbReference type="Pfam" id="PF04314">
    <property type="entry name" value="PCuAC"/>
    <property type="match status" value="1"/>
</dbReference>
<dbReference type="InterPro" id="IPR036182">
    <property type="entry name" value="PCuAC_sf"/>
</dbReference>
<name>A0A6N7KI10_9ACTN</name>
<reference evidence="1 2" key="1">
    <citation type="submission" date="2019-09" db="EMBL/GenBank/DDBJ databases">
        <title>Genome Sequences of Streptomyces kaniharaensis ATCC 21070.</title>
        <authorList>
            <person name="Zhu W."/>
            <person name="De Crecy-Lagard V."/>
            <person name="Richards N.G."/>
        </authorList>
    </citation>
    <scope>NUCLEOTIDE SEQUENCE [LARGE SCALE GENOMIC DNA]</scope>
    <source>
        <strain evidence="1 2">SF-557</strain>
    </source>
</reference>
<dbReference type="Gene3D" id="2.60.40.1890">
    <property type="entry name" value="PCu(A)C copper chaperone"/>
    <property type="match status" value="1"/>
</dbReference>
<dbReference type="SUPFAM" id="SSF110087">
    <property type="entry name" value="DR1885-like metal-binding protein"/>
    <property type="match status" value="1"/>
</dbReference>
<evidence type="ECO:0000313" key="2">
    <source>
        <dbReference type="Proteomes" id="UP000450000"/>
    </source>
</evidence>
<dbReference type="InterPro" id="IPR007410">
    <property type="entry name" value="LpqE-like"/>
</dbReference>
<accession>A0A6N7KI10</accession>
<keyword evidence="2" id="KW-1185">Reference proteome</keyword>
<comment type="caution">
    <text evidence="1">The sequence shown here is derived from an EMBL/GenBank/DDBJ whole genome shotgun (WGS) entry which is preliminary data.</text>
</comment>
<dbReference type="PANTHER" id="PTHR36302:SF1">
    <property type="entry name" value="COPPER CHAPERONE PCU(A)C"/>
    <property type="match status" value="1"/>
</dbReference>
<dbReference type="RefSeq" id="WP_153459696.1">
    <property type="nucleotide sequence ID" value="NZ_WBOF01000001.1"/>
</dbReference>
<protein>
    <submittedName>
        <fullName evidence="1">Copper chaperone PCu(A)C</fullName>
    </submittedName>
</protein>
<dbReference type="Proteomes" id="UP000450000">
    <property type="component" value="Unassembled WGS sequence"/>
</dbReference>
<evidence type="ECO:0000313" key="1">
    <source>
        <dbReference type="EMBL" id="MQS10961.1"/>
    </source>
</evidence>
<organism evidence="1 2">
    <name type="scientific">Streptomyces kaniharaensis</name>
    <dbReference type="NCBI Taxonomy" id="212423"/>
    <lineage>
        <taxon>Bacteria</taxon>
        <taxon>Bacillati</taxon>
        <taxon>Actinomycetota</taxon>
        <taxon>Actinomycetes</taxon>
        <taxon>Kitasatosporales</taxon>
        <taxon>Streptomycetaceae</taxon>
        <taxon>Streptomyces</taxon>
    </lineage>
</organism>
<dbReference type="EMBL" id="WBOF01000001">
    <property type="protein sequence ID" value="MQS10961.1"/>
    <property type="molecule type" value="Genomic_DNA"/>
</dbReference>
<dbReference type="AlphaFoldDB" id="A0A6N7KI10"/>
<sequence length="164" mass="16959">MSGMERLKVVGPPVGAAALALALLTGWTAVGGAGRPHPVEAAGPGWLLLPAAAGASSATAAFFTIRNPGDVPDELTGARWEFGGPVTLKRHLHQGAAGRWEPVSVLPVPGRGELAMSPEDADLVIAAPPPLNPGQWVEFTLTFRHSPELHLRAEVRAPGSRPPG</sequence>
<dbReference type="PANTHER" id="PTHR36302">
    <property type="entry name" value="BLR7088 PROTEIN"/>
    <property type="match status" value="1"/>
</dbReference>
<gene>
    <name evidence="1" type="ORF">F7Q99_01360</name>
</gene>